<dbReference type="EMBL" id="FOQD01000001">
    <property type="protein sequence ID" value="SFH60599.1"/>
    <property type="molecule type" value="Genomic_DNA"/>
</dbReference>
<feature type="domain" description="Intradiol ring-cleavage dioxygenases" evidence="6">
    <location>
        <begin position="68"/>
        <end position="96"/>
    </location>
</feature>
<evidence type="ECO:0000256" key="5">
    <source>
        <dbReference type="SAM" id="SignalP"/>
    </source>
</evidence>
<dbReference type="Gene3D" id="2.60.130.10">
    <property type="entry name" value="Aromatic compound dioxygenase"/>
    <property type="match status" value="1"/>
</dbReference>
<dbReference type="OrthoDB" id="9800887at2"/>
<evidence type="ECO:0000256" key="2">
    <source>
        <dbReference type="ARBA" id="ARBA00022964"/>
    </source>
</evidence>
<dbReference type="PANTHER" id="PTHR33711:SF9">
    <property type="entry name" value="PROTOCATECHUATE 3,4-DIOXYGENASE ALPHA CHAIN"/>
    <property type="match status" value="1"/>
</dbReference>
<dbReference type="GO" id="GO:0008199">
    <property type="term" value="F:ferric iron binding"/>
    <property type="evidence" value="ECO:0007669"/>
    <property type="project" value="InterPro"/>
</dbReference>
<dbReference type="InterPro" id="IPR015889">
    <property type="entry name" value="Intradiol_dOase_core"/>
</dbReference>
<dbReference type="InterPro" id="IPR000627">
    <property type="entry name" value="Intradiol_dOase_C"/>
</dbReference>
<feature type="chain" id="PRO_5011670219" evidence="5">
    <location>
        <begin position="25"/>
        <end position="261"/>
    </location>
</feature>
<evidence type="ECO:0000256" key="4">
    <source>
        <dbReference type="SAM" id="MobiDB-lite"/>
    </source>
</evidence>
<reference evidence="8" key="1">
    <citation type="submission" date="2016-10" db="EMBL/GenBank/DDBJ databases">
        <authorList>
            <person name="Varghese N."/>
            <person name="Submissions S."/>
        </authorList>
    </citation>
    <scope>NUCLEOTIDE SEQUENCE [LARGE SCALE GENOMIC DNA]</scope>
    <source>
        <strain evidence="8">DSM 26348</strain>
    </source>
</reference>
<evidence type="ECO:0000313" key="7">
    <source>
        <dbReference type="EMBL" id="SFH60599.1"/>
    </source>
</evidence>
<keyword evidence="8" id="KW-1185">Reference proteome</keyword>
<dbReference type="GO" id="GO:0018578">
    <property type="term" value="F:protocatechuate 3,4-dioxygenase activity"/>
    <property type="evidence" value="ECO:0007669"/>
    <property type="project" value="InterPro"/>
</dbReference>
<dbReference type="PANTHER" id="PTHR33711">
    <property type="entry name" value="DIOXYGENASE, PUTATIVE (AFU_ORTHOLOGUE AFUA_2G02910)-RELATED"/>
    <property type="match status" value="1"/>
</dbReference>
<dbReference type="STRING" id="1576369.SAMN05421753_101409"/>
<feature type="compositionally biased region" description="Basic and acidic residues" evidence="4">
    <location>
        <begin position="217"/>
        <end position="229"/>
    </location>
</feature>
<feature type="compositionally biased region" description="Pro residues" evidence="4">
    <location>
        <begin position="246"/>
        <end position="261"/>
    </location>
</feature>
<dbReference type="SUPFAM" id="SSF49482">
    <property type="entry name" value="Aromatic compound dioxygenase"/>
    <property type="match status" value="1"/>
</dbReference>
<protein>
    <submittedName>
        <fullName evidence="7">Protocatechuate 3,4-dioxygenase beta subunit</fullName>
    </submittedName>
</protein>
<evidence type="ECO:0000256" key="3">
    <source>
        <dbReference type="ARBA" id="ARBA00023002"/>
    </source>
</evidence>
<sequence length="261" mass="28524">MNRRHFLQTTAFGSSLWFAPGAFADMLTATPKTTEGPFYPDKLPLDTDNDLLILNNSITPAVGEITYLTGRVLSPSGEPLRNAFVEIWQCDHQGAYLHSGTDNDSSRDKNFQGYGRFLTDSKGQYCFRTIKPVPYPGRTPHIHFGVSRHGQRVLTTQLFVKGHPQNERDGILKAIRDQKALDNIMGDFQPLPGSRIGELAVNFDIVLGMTPNDPDDDGAKGIGKSERESGMGMGRGPRGPRGPGENGPPPSSPRPEIPPGN</sequence>
<organism evidence="7 8">
    <name type="scientific">Planctomicrobium piriforme</name>
    <dbReference type="NCBI Taxonomy" id="1576369"/>
    <lineage>
        <taxon>Bacteria</taxon>
        <taxon>Pseudomonadati</taxon>
        <taxon>Planctomycetota</taxon>
        <taxon>Planctomycetia</taxon>
        <taxon>Planctomycetales</taxon>
        <taxon>Planctomycetaceae</taxon>
        <taxon>Planctomicrobium</taxon>
    </lineage>
</organism>
<feature type="compositionally biased region" description="Gly residues" evidence="4">
    <location>
        <begin position="231"/>
        <end position="245"/>
    </location>
</feature>
<gene>
    <name evidence="7" type="ORF">SAMN05421753_101409</name>
</gene>
<evidence type="ECO:0000313" key="8">
    <source>
        <dbReference type="Proteomes" id="UP000199518"/>
    </source>
</evidence>
<accession>A0A1I3BF75</accession>
<comment type="similarity">
    <text evidence="1">Belongs to the intradiol ring-cleavage dioxygenase family.</text>
</comment>
<proteinExistence type="inferred from homology"/>
<dbReference type="InterPro" id="IPR039387">
    <property type="entry name" value="3_4-PCD"/>
</dbReference>
<dbReference type="Pfam" id="PF00775">
    <property type="entry name" value="Dioxygenase_C"/>
    <property type="match status" value="1"/>
</dbReference>
<keyword evidence="5" id="KW-0732">Signal</keyword>
<dbReference type="CDD" id="cd03459">
    <property type="entry name" value="3_4-PCD"/>
    <property type="match status" value="1"/>
</dbReference>
<dbReference type="RefSeq" id="WP_092047700.1">
    <property type="nucleotide sequence ID" value="NZ_FOQD01000001.1"/>
</dbReference>
<name>A0A1I3BF75_9PLAN</name>
<dbReference type="InterPro" id="IPR050770">
    <property type="entry name" value="Intradiol_RC_Dioxygenase"/>
</dbReference>
<dbReference type="AlphaFoldDB" id="A0A1I3BF75"/>
<feature type="signal peptide" evidence="5">
    <location>
        <begin position="1"/>
        <end position="24"/>
    </location>
</feature>
<keyword evidence="3" id="KW-0560">Oxidoreductase</keyword>
<feature type="region of interest" description="Disordered" evidence="4">
    <location>
        <begin position="210"/>
        <end position="261"/>
    </location>
</feature>
<evidence type="ECO:0000256" key="1">
    <source>
        <dbReference type="ARBA" id="ARBA00007825"/>
    </source>
</evidence>
<dbReference type="Proteomes" id="UP000199518">
    <property type="component" value="Unassembled WGS sequence"/>
</dbReference>
<keyword evidence="2 7" id="KW-0223">Dioxygenase</keyword>
<dbReference type="PROSITE" id="PS00083">
    <property type="entry name" value="INTRADIOL_DIOXYGENAS"/>
    <property type="match status" value="1"/>
</dbReference>
<evidence type="ECO:0000259" key="6">
    <source>
        <dbReference type="PROSITE" id="PS00083"/>
    </source>
</evidence>